<evidence type="ECO:0000313" key="5">
    <source>
        <dbReference type="EMBL" id="NEM91214.1"/>
    </source>
</evidence>
<evidence type="ECO:0000259" key="4">
    <source>
        <dbReference type="PROSITE" id="PS50853"/>
    </source>
</evidence>
<keyword evidence="1" id="KW-0378">Hydrolase</keyword>
<keyword evidence="6" id="KW-1185">Reference proteome</keyword>
<dbReference type="InterPro" id="IPR011048">
    <property type="entry name" value="Haem_d1_sf"/>
</dbReference>
<dbReference type="SUPFAM" id="SSF49299">
    <property type="entry name" value="PKD domain"/>
    <property type="match status" value="1"/>
</dbReference>
<organism evidence="5 6">
    <name type="scientific">Galbitalea soli</name>
    <dbReference type="NCBI Taxonomy" id="1268042"/>
    <lineage>
        <taxon>Bacteria</taxon>
        <taxon>Bacillati</taxon>
        <taxon>Actinomycetota</taxon>
        <taxon>Actinomycetes</taxon>
        <taxon>Micrococcales</taxon>
        <taxon>Microbacteriaceae</taxon>
        <taxon>Galbitalea</taxon>
    </lineage>
</organism>
<dbReference type="Pfam" id="PF00041">
    <property type="entry name" value="fn3"/>
    <property type="match status" value="1"/>
</dbReference>
<dbReference type="Proteomes" id="UP000479756">
    <property type="component" value="Unassembled WGS sequence"/>
</dbReference>
<dbReference type="InterPro" id="IPR022409">
    <property type="entry name" value="PKD/Chitinase_dom"/>
</dbReference>
<dbReference type="InterPro" id="IPR035986">
    <property type="entry name" value="PKD_dom_sf"/>
</dbReference>
<dbReference type="InterPro" id="IPR015943">
    <property type="entry name" value="WD40/YVTN_repeat-like_dom_sf"/>
</dbReference>
<dbReference type="Pfam" id="PF18911">
    <property type="entry name" value="PKD_4"/>
    <property type="match status" value="1"/>
</dbReference>
<dbReference type="EMBL" id="JAAGWZ010000002">
    <property type="protein sequence ID" value="NEM91214.1"/>
    <property type="molecule type" value="Genomic_DNA"/>
</dbReference>
<dbReference type="PROSITE" id="PS50093">
    <property type="entry name" value="PKD"/>
    <property type="match status" value="1"/>
</dbReference>
<dbReference type="PROSITE" id="PS50853">
    <property type="entry name" value="FN3"/>
    <property type="match status" value="1"/>
</dbReference>
<dbReference type="InterPro" id="IPR036116">
    <property type="entry name" value="FN3_sf"/>
</dbReference>
<name>A0A7C9PMU0_9MICO</name>
<dbReference type="InterPro" id="IPR000601">
    <property type="entry name" value="PKD_dom"/>
</dbReference>
<comment type="caution">
    <text evidence="5">The sequence shown here is derived from an EMBL/GenBank/DDBJ whole genome shotgun (WGS) entry which is preliminary data.</text>
</comment>
<keyword evidence="2" id="KW-0624">Polysaccharide degradation</keyword>
<dbReference type="SUPFAM" id="SSF49265">
    <property type="entry name" value="Fibronectin type III"/>
    <property type="match status" value="1"/>
</dbReference>
<dbReference type="SUPFAM" id="SSF51004">
    <property type="entry name" value="C-terminal (heme d1) domain of cytochrome cd1-nitrite reductase"/>
    <property type="match status" value="1"/>
</dbReference>
<keyword evidence="1" id="KW-0326">Glycosidase</keyword>
<dbReference type="GO" id="GO:0000272">
    <property type="term" value="P:polysaccharide catabolic process"/>
    <property type="evidence" value="ECO:0007669"/>
    <property type="project" value="UniProtKB-KW"/>
</dbReference>
<dbReference type="Gene3D" id="2.60.40.10">
    <property type="entry name" value="Immunoglobulins"/>
    <property type="match status" value="2"/>
</dbReference>
<feature type="domain" description="Fibronectin type-III" evidence="4">
    <location>
        <begin position="407"/>
        <end position="503"/>
    </location>
</feature>
<dbReference type="AlphaFoldDB" id="A0A7C9PMU0"/>
<dbReference type="GO" id="GO:0016798">
    <property type="term" value="F:hydrolase activity, acting on glycosyl bonds"/>
    <property type="evidence" value="ECO:0007669"/>
    <property type="project" value="UniProtKB-KW"/>
</dbReference>
<evidence type="ECO:0000313" key="6">
    <source>
        <dbReference type="Proteomes" id="UP000479756"/>
    </source>
</evidence>
<dbReference type="InterPro" id="IPR003961">
    <property type="entry name" value="FN3_dom"/>
</dbReference>
<dbReference type="CDD" id="cd00146">
    <property type="entry name" value="PKD"/>
    <property type="match status" value="1"/>
</dbReference>
<evidence type="ECO:0000259" key="3">
    <source>
        <dbReference type="PROSITE" id="PS50093"/>
    </source>
</evidence>
<dbReference type="SMART" id="SM00089">
    <property type="entry name" value="PKD"/>
    <property type="match status" value="1"/>
</dbReference>
<reference evidence="5 6" key="1">
    <citation type="journal article" date="2014" name="Int. J. Syst. Evol. Microbiol.">
        <title>Description of Galbitalea soli gen. nov., sp. nov., and Frondihabitans sucicola sp. nov.</title>
        <authorList>
            <person name="Kim S.J."/>
            <person name="Lim J.M."/>
            <person name="Ahn J.H."/>
            <person name="Weon H.Y."/>
            <person name="Hamada M."/>
            <person name="Suzuki K."/>
            <person name="Ahn T.Y."/>
            <person name="Kwon S.W."/>
        </authorList>
    </citation>
    <scope>NUCLEOTIDE SEQUENCE [LARGE SCALE GENOMIC DNA]</scope>
    <source>
        <strain evidence="5 6">NBRC 108727</strain>
    </source>
</reference>
<sequence>MPTVQIDGVVWSEVIIGNTVYAGGEFTTARPAGSPLGVNTVPRSNLLAFDLTTGNLITTFAPTVNGAVRTLAASPDGTRLYVGGLFTQINGVNRYRIAAFNVSTGTLVSGFVPKPNYRVNAIVATNDTVYFGGSFGALGSITRYNLAAVAASNAAVLPWAPVAAGGAVATMALSPDGSKLAIGGQFTTFDGGSNPGYGLGMVSATGDGSVALPFVVNSLIRDGGANAGIQSLVSDGDSLYGSGFVFGSGGNMEGSFRASWVDGSLIWIEDCHGDTYSVYPGNGLEYVAGHPHTCATIGGFPEVNPRVNHRALAFTKYVDGTVSRNTANGYYNYQGKPKPDLVNFFPTINAGTYTGQQQGPWFVTGNSQYVVYGGEFTAVNETAQQGLVRFAVSSIAPNKDGPQLSDTAFPVTANSFSSSSVKLSWTTNWDRDNEVLGYKVFRSGTVAPIATLTKNSRFYQLSTMTFTDTGRTPGTAYTYTVQASDPFGNVATSAPVTVTTQGTAPTNQLPTASFTASTSDLTASVDGSGSTDPDGWITNWAWDFGDGTTASGATASHSYAASGTYPVALTVTDNSGGTNTVTQQVTVTAAATASDAFGRTVTGGWGAADVGGSYTLSGTASYFAVGNGVGSVTLPKAVGYMTQKLTQYSATNTDATVTASLGAPVAGGNAYVSLIARTVSTSEYLARVVVAPTTNAITLQLLSPAGTIAGKASGLSYVTGQKLHIRVQAVGTAPTTLRARVWVDGTPEPTTWLVTATDSTAALQGPGAVGVGVYLGSTTTGFPQTISFDDLAVGPAN</sequence>
<dbReference type="InterPro" id="IPR013783">
    <property type="entry name" value="Ig-like_fold"/>
</dbReference>
<dbReference type="Gene3D" id="2.130.10.10">
    <property type="entry name" value="YVTN repeat-like/Quinoprotein amine dehydrogenase"/>
    <property type="match status" value="1"/>
</dbReference>
<accession>A0A7C9PMU0</accession>
<proteinExistence type="predicted"/>
<keyword evidence="2" id="KW-0119">Carbohydrate metabolism</keyword>
<dbReference type="RefSeq" id="WP_163472896.1">
    <property type="nucleotide sequence ID" value="NZ_JAAGWZ010000002.1"/>
</dbReference>
<evidence type="ECO:0000256" key="1">
    <source>
        <dbReference type="ARBA" id="ARBA00023295"/>
    </source>
</evidence>
<protein>
    <submittedName>
        <fullName evidence="5">PKD domain-containing protein</fullName>
    </submittedName>
</protein>
<gene>
    <name evidence="5" type="ORF">G3T37_07570</name>
</gene>
<feature type="domain" description="PKD" evidence="3">
    <location>
        <begin position="506"/>
        <end position="594"/>
    </location>
</feature>
<evidence type="ECO:0000256" key="2">
    <source>
        <dbReference type="ARBA" id="ARBA00023326"/>
    </source>
</evidence>